<dbReference type="Proteomes" id="UP000437638">
    <property type="component" value="Unassembled WGS sequence"/>
</dbReference>
<dbReference type="RefSeq" id="WP_160418181.1">
    <property type="nucleotide sequence ID" value="NZ_WTKP01000004.1"/>
</dbReference>
<protein>
    <submittedName>
        <fullName evidence="1">Uncharacterized protein</fullName>
    </submittedName>
</protein>
<organism evidence="1 2">
    <name type="scientific">Vreelandella zhuhanensis</name>
    <dbReference type="NCBI Taxonomy" id="2684210"/>
    <lineage>
        <taxon>Bacteria</taxon>
        <taxon>Pseudomonadati</taxon>
        <taxon>Pseudomonadota</taxon>
        <taxon>Gammaproteobacteria</taxon>
        <taxon>Oceanospirillales</taxon>
        <taxon>Halomonadaceae</taxon>
        <taxon>Vreelandella</taxon>
    </lineage>
</organism>
<sequence>MNALFRSAALTDKVRGLDRSRLLEACRRLAVVSTGYLARNDAYSFFAAIDDLSQ</sequence>
<evidence type="ECO:0000313" key="2">
    <source>
        <dbReference type="Proteomes" id="UP000437638"/>
    </source>
</evidence>
<accession>A0A7X3KRD6</accession>
<proteinExistence type="predicted"/>
<name>A0A7X3KRD6_9GAMM</name>
<dbReference type="EMBL" id="WTKP01000004">
    <property type="protein sequence ID" value="MWJ27897.1"/>
    <property type="molecule type" value="Genomic_DNA"/>
</dbReference>
<dbReference type="AlphaFoldDB" id="A0A7X3KRD6"/>
<reference evidence="1 2" key="1">
    <citation type="submission" date="2019-12" db="EMBL/GenBank/DDBJ databases">
        <title>Halomonas rutogse sp. nov. isolated from two lakes on Tibetan Plateau.</title>
        <authorList>
            <person name="Gao P."/>
        </authorList>
    </citation>
    <scope>NUCLEOTIDE SEQUENCE [LARGE SCALE GENOMIC DNA]</scope>
    <source>
        <strain evidence="1 2">ZH2S</strain>
    </source>
</reference>
<keyword evidence="2" id="KW-1185">Reference proteome</keyword>
<evidence type="ECO:0000313" key="1">
    <source>
        <dbReference type="EMBL" id="MWJ27897.1"/>
    </source>
</evidence>
<comment type="caution">
    <text evidence="1">The sequence shown here is derived from an EMBL/GenBank/DDBJ whole genome shotgun (WGS) entry which is preliminary data.</text>
</comment>
<gene>
    <name evidence="1" type="ORF">GPM19_06705</name>
</gene>